<organism evidence="1">
    <name type="scientific">Mytilinidion resinicola</name>
    <dbReference type="NCBI Taxonomy" id="574789"/>
    <lineage>
        <taxon>Eukaryota</taxon>
        <taxon>Fungi</taxon>
        <taxon>Dikarya</taxon>
        <taxon>Ascomycota</taxon>
        <taxon>Pezizomycotina</taxon>
        <taxon>Dothideomycetes</taxon>
        <taxon>Pleosporomycetidae</taxon>
        <taxon>Mytilinidiales</taxon>
        <taxon>Mytilinidiaceae</taxon>
        <taxon>Mytilinidion</taxon>
    </lineage>
</organism>
<dbReference type="Proteomes" id="UP000504636">
    <property type="component" value="Unplaced"/>
</dbReference>
<keyword evidence="2" id="KW-1185">Reference proteome</keyword>
<reference evidence="3" key="2">
    <citation type="submission" date="2020-04" db="EMBL/GenBank/DDBJ databases">
        <authorList>
            <consortium name="NCBI Genome Project"/>
        </authorList>
    </citation>
    <scope>NUCLEOTIDE SEQUENCE</scope>
    <source>
        <strain evidence="3">CBS 304.34</strain>
    </source>
</reference>
<reference evidence="3" key="3">
    <citation type="submission" date="2025-04" db="UniProtKB">
        <authorList>
            <consortium name="RefSeq"/>
        </authorList>
    </citation>
    <scope>IDENTIFICATION</scope>
    <source>
        <strain evidence="3">CBS 304.34</strain>
    </source>
</reference>
<evidence type="ECO:0000313" key="3">
    <source>
        <dbReference type="RefSeq" id="XP_033579060.1"/>
    </source>
</evidence>
<gene>
    <name evidence="1 3" type="ORF">BDZ99DRAFT_439024</name>
</gene>
<protein>
    <submittedName>
        <fullName evidence="1 3">Uncharacterized protein</fullName>
    </submittedName>
</protein>
<proteinExistence type="predicted"/>
<dbReference type="AlphaFoldDB" id="A0A6A6YT22"/>
<dbReference type="RefSeq" id="XP_033579060.1">
    <property type="nucleotide sequence ID" value="XM_033717642.1"/>
</dbReference>
<name>A0A6A6YT22_9PEZI</name>
<dbReference type="EMBL" id="MU003697">
    <property type="protein sequence ID" value="KAF2812096.1"/>
    <property type="molecule type" value="Genomic_DNA"/>
</dbReference>
<accession>A0A6A6YT22</accession>
<sequence length="150" mass="16573">MCENRRRPVTPRSWCRASPSTPFVCRLPKRCTSNRAPSLLQAPRSWTAGPSSCARPPRPGSAHLRRYSLWSAKARTIPWAAPGQYAHRSQTSQHSGPLRLREAYYLWAGPPPLLVSCYQKSNSSPPVFPPSATITSSSFSTISSKVLPVL</sequence>
<reference evidence="1 3" key="1">
    <citation type="journal article" date="2020" name="Stud. Mycol.">
        <title>101 Dothideomycetes genomes: a test case for predicting lifestyles and emergence of pathogens.</title>
        <authorList>
            <person name="Haridas S."/>
            <person name="Albert R."/>
            <person name="Binder M."/>
            <person name="Bloem J."/>
            <person name="Labutti K."/>
            <person name="Salamov A."/>
            <person name="Andreopoulos B."/>
            <person name="Baker S."/>
            <person name="Barry K."/>
            <person name="Bills G."/>
            <person name="Bluhm B."/>
            <person name="Cannon C."/>
            <person name="Castanera R."/>
            <person name="Culley D."/>
            <person name="Daum C."/>
            <person name="Ezra D."/>
            <person name="Gonzalez J."/>
            <person name="Henrissat B."/>
            <person name="Kuo A."/>
            <person name="Liang C."/>
            <person name="Lipzen A."/>
            <person name="Lutzoni F."/>
            <person name="Magnuson J."/>
            <person name="Mondo S."/>
            <person name="Nolan M."/>
            <person name="Ohm R."/>
            <person name="Pangilinan J."/>
            <person name="Park H.-J."/>
            <person name="Ramirez L."/>
            <person name="Alfaro M."/>
            <person name="Sun H."/>
            <person name="Tritt A."/>
            <person name="Yoshinaga Y."/>
            <person name="Zwiers L.-H."/>
            <person name="Turgeon B."/>
            <person name="Goodwin S."/>
            <person name="Spatafora J."/>
            <person name="Crous P."/>
            <person name="Grigoriev I."/>
        </authorList>
    </citation>
    <scope>NUCLEOTIDE SEQUENCE</scope>
    <source>
        <strain evidence="1 3">CBS 304.34</strain>
    </source>
</reference>
<evidence type="ECO:0000313" key="1">
    <source>
        <dbReference type="EMBL" id="KAF2812096.1"/>
    </source>
</evidence>
<dbReference type="GeneID" id="54458535"/>
<evidence type="ECO:0000313" key="2">
    <source>
        <dbReference type="Proteomes" id="UP000504636"/>
    </source>
</evidence>